<proteinExistence type="predicted"/>
<dbReference type="Gene3D" id="2.60.120.1440">
    <property type="match status" value="1"/>
</dbReference>
<keyword evidence="2" id="KW-0812">Transmembrane</keyword>
<feature type="compositionally biased region" description="Polar residues" evidence="1">
    <location>
        <begin position="1"/>
        <end position="13"/>
    </location>
</feature>
<feature type="compositionally biased region" description="Low complexity" evidence="1">
    <location>
        <begin position="14"/>
        <end position="41"/>
    </location>
</feature>
<comment type="caution">
    <text evidence="5">The sequence shown here is derived from an EMBL/GenBank/DDBJ whole genome shotgun (WGS) entry which is preliminary data.</text>
</comment>
<reference evidence="5 6" key="1">
    <citation type="submission" date="2019-04" db="EMBL/GenBank/DDBJ databases">
        <authorList>
            <person name="Jiang L."/>
        </authorList>
    </citation>
    <scope>NUCLEOTIDE SEQUENCE [LARGE SCALE GENOMIC DNA]</scope>
    <source>
        <strain evidence="5 6">YIM 131853</strain>
    </source>
</reference>
<keyword evidence="6" id="KW-1185">Reference proteome</keyword>
<name>A0A4S4FNY3_9MICO</name>
<dbReference type="InterPro" id="IPR006860">
    <property type="entry name" value="FecR"/>
</dbReference>
<feature type="compositionally biased region" description="Low complexity" evidence="1">
    <location>
        <begin position="292"/>
        <end position="307"/>
    </location>
</feature>
<evidence type="ECO:0000313" key="5">
    <source>
        <dbReference type="EMBL" id="THG31974.1"/>
    </source>
</evidence>
<protein>
    <recommendedName>
        <fullName evidence="3">FecR protein domain-containing protein</fullName>
    </recommendedName>
</protein>
<feature type="region of interest" description="Disordered" evidence="1">
    <location>
        <begin position="1"/>
        <end position="75"/>
    </location>
</feature>
<accession>A0A4S4FNY3</accession>
<dbReference type="AlphaFoldDB" id="A0A4S4FNY3"/>
<evidence type="ECO:0000256" key="2">
    <source>
        <dbReference type="SAM" id="Phobius"/>
    </source>
</evidence>
<dbReference type="Proteomes" id="UP000309133">
    <property type="component" value="Unassembled WGS sequence"/>
</dbReference>
<feature type="domain" description="FecR protein" evidence="3">
    <location>
        <begin position="143"/>
        <end position="242"/>
    </location>
</feature>
<sequence length="433" mass="44984">MRMTSRVTPSSPVASSRETTSRGTTSATSRRARSSMTTSKATRPRSATEPSRRLSLSKPTRPGFDKLSHRLPPNSEKTMRRIAAVPALLVVLALALTGCGAGSGSDSGGATARVSVLGTDVRLVSSASSGSITQSTEAVAGDHVITDSAGLAELRYADDSLTRVGPGTDLTVLELSSSDAQRTAVSLEVGQTWHRVQKLVAEDARFEVETPVGVAAVHGTAFAVECTDAPACEITVLDGEVEFTLTDGTSVTIGANQRTTIPNPGGGDPVVEDVSAGEFSDWASANLARDNGASSSPTPTASTPGPTFVKAFDPCPAPREGDFPKTLVDAYEAGMPAFLPEPSCTEVLGATTDNPFTWAYLYGGTREDLDAIAAVAKANGYTGDRVEIAGEVYEGVSSESWELDSPAGERLSLSLIVTDTQTKGPLIIVDWGA</sequence>
<dbReference type="EMBL" id="SSSM01000004">
    <property type="protein sequence ID" value="THG30737.1"/>
    <property type="molecule type" value="Genomic_DNA"/>
</dbReference>
<keyword evidence="2" id="KW-0472">Membrane</keyword>
<evidence type="ECO:0000256" key="1">
    <source>
        <dbReference type="SAM" id="MobiDB-lite"/>
    </source>
</evidence>
<evidence type="ECO:0000313" key="6">
    <source>
        <dbReference type="Proteomes" id="UP000309133"/>
    </source>
</evidence>
<evidence type="ECO:0000313" key="4">
    <source>
        <dbReference type="EMBL" id="THG30737.1"/>
    </source>
</evidence>
<keyword evidence="2" id="KW-1133">Transmembrane helix</keyword>
<evidence type="ECO:0000259" key="3">
    <source>
        <dbReference type="Pfam" id="PF04773"/>
    </source>
</evidence>
<gene>
    <name evidence="5" type="ORF">E6C64_07995</name>
    <name evidence="4" type="ORF">E6C64_08850</name>
</gene>
<organism evidence="5 6">
    <name type="scientific">Naasia lichenicola</name>
    <dbReference type="NCBI Taxonomy" id="2565933"/>
    <lineage>
        <taxon>Bacteria</taxon>
        <taxon>Bacillati</taxon>
        <taxon>Actinomycetota</taxon>
        <taxon>Actinomycetes</taxon>
        <taxon>Micrococcales</taxon>
        <taxon>Microbacteriaceae</taxon>
        <taxon>Naasia</taxon>
    </lineage>
</organism>
<dbReference type="PANTHER" id="PTHR38731">
    <property type="entry name" value="LIPL45-RELATED LIPOPROTEIN-RELATED"/>
    <property type="match status" value="1"/>
</dbReference>
<dbReference type="Pfam" id="PF04773">
    <property type="entry name" value="FecR"/>
    <property type="match status" value="1"/>
</dbReference>
<dbReference type="EMBL" id="SSSM01000003">
    <property type="protein sequence ID" value="THG31974.1"/>
    <property type="molecule type" value="Genomic_DNA"/>
</dbReference>
<feature type="transmembrane region" description="Helical" evidence="2">
    <location>
        <begin position="82"/>
        <end position="103"/>
    </location>
</feature>
<feature type="region of interest" description="Disordered" evidence="1">
    <location>
        <begin position="288"/>
        <end position="315"/>
    </location>
</feature>